<dbReference type="PANTHER" id="PTHR35011:SF10">
    <property type="entry name" value="TRAP TRANSPORTER SMALL PERMEASE PROTEIN"/>
    <property type="match status" value="1"/>
</dbReference>
<evidence type="ECO:0000256" key="5">
    <source>
        <dbReference type="ARBA" id="ARBA00022692"/>
    </source>
</evidence>
<accession>A0ABU3DJB9</accession>
<comment type="subcellular location">
    <subcellularLocation>
        <location evidence="1 9">Cell inner membrane</location>
        <topology evidence="1 9">Multi-pass membrane protein</topology>
    </subcellularLocation>
</comment>
<dbReference type="Proteomes" id="UP001265259">
    <property type="component" value="Unassembled WGS sequence"/>
</dbReference>
<keyword evidence="2 9" id="KW-0813">Transport</keyword>
<evidence type="ECO:0000313" key="12">
    <source>
        <dbReference type="Proteomes" id="UP001265259"/>
    </source>
</evidence>
<dbReference type="Pfam" id="PF04290">
    <property type="entry name" value="DctQ"/>
    <property type="match status" value="1"/>
</dbReference>
<sequence length="171" mass="18560">MSDHPPAPKADPITRAMHAIACVALVAMMLVVVGDVILRAVFNTPVQGAYDAVSIALLVMAMFGIVPVVSSRSEILIDLIDPLLPTAGLRALRTISALAGALLFVFFAWSMIQPALDAWRWGERSLELGIPKWPLWVIAFAGLLGIFWAYLLQLRLALRSRPAAPFEGDQS</sequence>
<comment type="caution">
    <text evidence="11">The sequence shown here is derived from an EMBL/GenBank/DDBJ whole genome shotgun (WGS) entry which is preliminary data.</text>
</comment>
<reference evidence="11 12" key="1">
    <citation type="submission" date="2023-09" db="EMBL/GenBank/DDBJ databases">
        <authorList>
            <person name="Rey-Velasco X."/>
        </authorList>
    </citation>
    <scope>NUCLEOTIDE SEQUENCE [LARGE SCALE GENOMIC DNA]</scope>
    <source>
        <strain evidence="11 12">F158</strain>
    </source>
</reference>
<keyword evidence="6 9" id="KW-1133">Transmembrane helix</keyword>
<feature type="domain" description="Tripartite ATP-independent periplasmic transporters DctQ component" evidence="10">
    <location>
        <begin position="28"/>
        <end position="159"/>
    </location>
</feature>
<keyword evidence="7 9" id="KW-0472">Membrane</keyword>
<dbReference type="InterPro" id="IPR055348">
    <property type="entry name" value="DctQ"/>
</dbReference>
<feature type="transmembrane region" description="Helical" evidence="9">
    <location>
        <begin position="20"/>
        <end position="42"/>
    </location>
</feature>
<comment type="subunit">
    <text evidence="9">The complex comprises the extracytoplasmic solute receptor protein and the two transmembrane proteins.</text>
</comment>
<keyword evidence="12" id="KW-1185">Reference proteome</keyword>
<feature type="transmembrane region" description="Helical" evidence="9">
    <location>
        <begin position="48"/>
        <end position="70"/>
    </location>
</feature>
<evidence type="ECO:0000256" key="9">
    <source>
        <dbReference type="RuleBase" id="RU369079"/>
    </source>
</evidence>
<evidence type="ECO:0000256" key="4">
    <source>
        <dbReference type="ARBA" id="ARBA00022519"/>
    </source>
</evidence>
<dbReference type="EMBL" id="JAVRHL010000003">
    <property type="protein sequence ID" value="MDT0683816.1"/>
    <property type="molecule type" value="Genomic_DNA"/>
</dbReference>
<keyword evidence="3" id="KW-1003">Cell membrane</keyword>
<evidence type="ECO:0000256" key="6">
    <source>
        <dbReference type="ARBA" id="ARBA00022989"/>
    </source>
</evidence>
<evidence type="ECO:0000313" key="11">
    <source>
        <dbReference type="EMBL" id="MDT0683816.1"/>
    </source>
</evidence>
<feature type="transmembrane region" description="Helical" evidence="9">
    <location>
        <begin position="91"/>
        <end position="113"/>
    </location>
</feature>
<comment type="function">
    <text evidence="9">Part of the tripartite ATP-independent periplasmic (TRAP) transport system.</text>
</comment>
<protein>
    <recommendedName>
        <fullName evidence="9">TRAP transporter small permease protein</fullName>
    </recommendedName>
</protein>
<feature type="transmembrane region" description="Helical" evidence="9">
    <location>
        <begin position="133"/>
        <end position="152"/>
    </location>
</feature>
<keyword evidence="5 9" id="KW-0812">Transmembrane</keyword>
<gene>
    <name evidence="11" type="ORF">RM543_14080</name>
</gene>
<name>A0ABU3DJB9_9RHOB</name>
<evidence type="ECO:0000256" key="2">
    <source>
        <dbReference type="ARBA" id="ARBA00022448"/>
    </source>
</evidence>
<evidence type="ECO:0000256" key="3">
    <source>
        <dbReference type="ARBA" id="ARBA00022475"/>
    </source>
</evidence>
<organism evidence="11 12">
    <name type="scientific">Tropicimonas omnivorans</name>
    <dbReference type="NCBI Taxonomy" id="3075590"/>
    <lineage>
        <taxon>Bacteria</taxon>
        <taxon>Pseudomonadati</taxon>
        <taxon>Pseudomonadota</taxon>
        <taxon>Alphaproteobacteria</taxon>
        <taxon>Rhodobacterales</taxon>
        <taxon>Roseobacteraceae</taxon>
        <taxon>Tropicimonas</taxon>
    </lineage>
</organism>
<evidence type="ECO:0000256" key="7">
    <source>
        <dbReference type="ARBA" id="ARBA00023136"/>
    </source>
</evidence>
<evidence type="ECO:0000256" key="8">
    <source>
        <dbReference type="ARBA" id="ARBA00038436"/>
    </source>
</evidence>
<proteinExistence type="inferred from homology"/>
<dbReference type="PANTHER" id="PTHR35011">
    <property type="entry name" value="2,3-DIKETO-L-GULONATE TRAP TRANSPORTER SMALL PERMEASE PROTEIN YIAM"/>
    <property type="match status" value="1"/>
</dbReference>
<keyword evidence="4 9" id="KW-0997">Cell inner membrane</keyword>
<comment type="similarity">
    <text evidence="8 9">Belongs to the TRAP transporter small permease family.</text>
</comment>
<evidence type="ECO:0000259" key="10">
    <source>
        <dbReference type="Pfam" id="PF04290"/>
    </source>
</evidence>
<evidence type="ECO:0000256" key="1">
    <source>
        <dbReference type="ARBA" id="ARBA00004429"/>
    </source>
</evidence>
<dbReference type="InterPro" id="IPR007387">
    <property type="entry name" value="TRAP_DctQ"/>
</dbReference>
<dbReference type="RefSeq" id="WP_311692711.1">
    <property type="nucleotide sequence ID" value="NZ_JAVRHL010000003.1"/>
</dbReference>